<proteinExistence type="predicted"/>
<reference evidence="4 5" key="1">
    <citation type="submission" date="2021-02" db="EMBL/GenBank/DDBJ databases">
        <title>Porcisia hertigi Genome sequencing and assembly.</title>
        <authorList>
            <person name="Almutairi H."/>
            <person name="Gatherer D."/>
        </authorList>
    </citation>
    <scope>NUCLEOTIDE SEQUENCE [LARGE SCALE GENOMIC DNA]</scope>
    <source>
        <strain evidence="4 5">C119</strain>
    </source>
</reference>
<dbReference type="PROSITE" id="PS50004">
    <property type="entry name" value="C2"/>
    <property type="match status" value="1"/>
</dbReference>
<evidence type="ECO:0000256" key="2">
    <source>
        <dbReference type="SAM" id="MobiDB-lite"/>
    </source>
</evidence>
<dbReference type="SUPFAM" id="SSF49562">
    <property type="entry name" value="C2 domain (Calcium/lipid-binding domain, CaLB)"/>
    <property type="match status" value="1"/>
</dbReference>
<feature type="region of interest" description="Disordered" evidence="2">
    <location>
        <begin position="115"/>
        <end position="140"/>
    </location>
</feature>
<accession>A0A836KXC5</accession>
<dbReference type="InterPro" id="IPR035892">
    <property type="entry name" value="C2_domain_sf"/>
</dbReference>
<dbReference type="Proteomes" id="UP000674318">
    <property type="component" value="Unassembled WGS sequence"/>
</dbReference>
<feature type="compositionally biased region" description="Polar residues" evidence="2">
    <location>
        <begin position="115"/>
        <end position="124"/>
    </location>
</feature>
<dbReference type="GO" id="GO:0005638">
    <property type="term" value="C:lamin filament"/>
    <property type="evidence" value="ECO:0007669"/>
    <property type="project" value="TreeGrafter"/>
</dbReference>
<evidence type="ECO:0000259" key="3">
    <source>
        <dbReference type="PROSITE" id="PS50004"/>
    </source>
</evidence>
<gene>
    <name evidence="4" type="ORF">JKF63_00639</name>
</gene>
<dbReference type="KEGG" id="phet:94286767"/>
<feature type="compositionally biased region" description="Low complexity" evidence="2">
    <location>
        <begin position="171"/>
        <end position="180"/>
    </location>
</feature>
<dbReference type="RefSeq" id="XP_067752847.1">
    <property type="nucleotide sequence ID" value="XM_067896690.1"/>
</dbReference>
<evidence type="ECO:0000313" key="4">
    <source>
        <dbReference type="EMBL" id="KAG5490519.1"/>
    </source>
</evidence>
<dbReference type="OrthoDB" id="265147at2759"/>
<feature type="coiled-coil region" evidence="1">
    <location>
        <begin position="580"/>
        <end position="607"/>
    </location>
</feature>
<dbReference type="GO" id="GO:0030527">
    <property type="term" value="F:structural constituent of chromatin"/>
    <property type="evidence" value="ECO:0007669"/>
    <property type="project" value="TreeGrafter"/>
</dbReference>
<evidence type="ECO:0000313" key="5">
    <source>
        <dbReference type="Proteomes" id="UP000674318"/>
    </source>
</evidence>
<dbReference type="Gene3D" id="2.60.40.150">
    <property type="entry name" value="C2 domain"/>
    <property type="match status" value="1"/>
</dbReference>
<dbReference type="AlphaFoldDB" id="A0A836KXC5"/>
<feature type="domain" description="C2" evidence="3">
    <location>
        <begin position="810"/>
        <end position="946"/>
    </location>
</feature>
<dbReference type="InterPro" id="IPR000008">
    <property type="entry name" value="C2_dom"/>
</dbReference>
<name>A0A836KXC5_9TRYP</name>
<dbReference type="PANTHER" id="PTHR19956:SF5">
    <property type="entry name" value="LAMIN TAIL DOMAIN-CONTAINING PROTEIN 2"/>
    <property type="match status" value="1"/>
</dbReference>
<sequence>MTGGTLQRDVEDRLQRALQENSALKLQRNNLEEKLRRLQTQFRRLCADWHRAKGNGTVIGDSAVVRSASPSSSWAVTSSVLPHTAVDAVVAGSSTTPLSKGRLPQLNQIQRARTSCGASRTATPPSKKFASLTEATGATSPEVSKAEFEACKAALAHAQLELQQARAAAATSAPSRLTAPLAPSMSTARSSDTMTAALAASREESAQLRSQLQQVREKLHTALLVQQRQEQEMQAGHAIQGQQLLEAQYRASIDALTSEKQELSLKVRLLEAEKQALHSVTASSPGPTEMATLQGEMHRKASEAALLNSRLQYAQSQVETLKGECNRLIDELKAAHTAHAETKKALFAVEHEVASLRARCGSMTEMELALQRKTEESMHLEQELLRLVGSLQTCQRETEAAVRLEFQSRLSEVQEMRDMSERERREIERRLLDSQHDLAEVRRRLESTQEDFQLYRGQVAKLEKEKSVLSAQVAFAGHTAAAAAAAGADLTDDDVHRALAVAAIKKRGSRISSQRPGIGFRGAAPADGGAATASQGDAVVGTSTTDEATAALDLFEALAWDSDWEQGQLREALATAAMDLELAETRCQQMAEQVEQSRALLRTVSEERDMLLEEGISLRGRLTHVQTVFAKQQLQAYRAAATVNALDAEGLITFSIHGLQSQEEAMCRSMGIADLRAPVSFFFTLDGLADYESMMGPTLRALDDVVDVRFQYEGLARDAVTLATIEQTTFCFQLHCATGETSRLVAMAELPGTALLSAREAPVEDTLRLIDGEGHTVGSILVEFCCARLVLPTLLGAPLSDPRAGATTFTLSAPEIKSAMVALRTVRYLRVQVFRAEGLAPSAGAGTAPQPYVFYTATSPLGALNCVRDTVVRPTNRAFTTDPVFDAVPVDHRVIVDPSLIRFVAFGVVSFVVFDERAADVQANLGVVEVALRPLLGSPQATIQVSEKLHPHGTLSVGLSWVSGA</sequence>
<feature type="coiled-coil region" evidence="1">
    <location>
        <begin position="7"/>
        <end position="48"/>
    </location>
</feature>
<organism evidence="4 5">
    <name type="scientific">Porcisia hertigi</name>
    <dbReference type="NCBI Taxonomy" id="2761500"/>
    <lineage>
        <taxon>Eukaryota</taxon>
        <taxon>Discoba</taxon>
        <taxon>Euglenozoa</taxon>
        <taxon>Kinetoplastea</taxon>
        <taxon>Metakinetoplastina</taxon>
        <taxon>Trypanosomatida</taxon>
        <taxon>Trypanosomatidae</taxon>
        <taxon>Leishmaniinae</taxon>
        <taxon>Porcisia</taxon>
    </lineage>
</organism>
<dbReference type="PANTHER" id="PTHR19956">
    <property type="entry name" value="LAMIN TAIL DOMAIN-CONTAINING PROTEIN 2"/>
    <property type="match status" value="1"/>
</dbReference>
<keyword evidence="1" id="KW-0175">Coiled coil</keyword>
<dbReference type="InterPro" id="IPR052877">
    <property type="entry name" value="Lamin_tail_domain"/>
</dbReference>
<dbReference type="GeneID" id="94286767"/>
<feature type="coiled-coil region" evidence="1">
    <location>
        <begin position="410"/>
        <end position="465"/>
    </location>
</feature>
<dbReference type="FunFam" id="2.60.40.150:FF:000290">
    <property type="entry name" value="Domain_of_uncharacterized_function_(DUF3451)_-_pu tative"/>
    <property type="match status" value="1"/>
</dbReference>
<comment type="caution">
    <text evidence="4">The sequence shown here is derived from an EMBL/GenBank/DDBJ whole genome shotgun (WGS) entry which is preliminary data.</text>
</comment>
<protein>
    <recommendedName>
        <fullName evidence="3">C2 domain-containing protein</fullName>
    </recommendedName>
</protein>
<evidence type="ECO:0000256" key="1">
    <source>
        <dbReference type="SAM" id="Coils"/>
    </source>
</evidence>
<feature type="region of interest" description="Disordered" evidence="2">
    <location>
        <begin position="171"/>
        <end position="190"/>
    </location>
</feature>
<dbReference type="EMBL" id="JAFJZO010000036">
    <property type="protein sequence ID" value="KAG5490519.1"/>
    <property type="molecule type" value="Genomic_DNA"/>
</dbReference>
<keyword evidence="5" id="KW-1185">Reference proteome</keyword>